<evidence type="ECO:0000256" key="1">
    <source>
        <dbReference type="ARBA" id="ARBA00004141"/>
    </source>
</evidence>
<dbReference type="Gene3D" id="1.20.1250.20">
    <property type="entry name" value="MFS general substrate transporter like domains"/>
    <property type="match status" value="2"/>
</dbReference>
<dbReference type="FunFam" id="1.20.1250.20:FF:000003">
    <property type="entry name" value="Solute carrier family 17 member 3"/>
    <property type="match status" value="1"/>
</dbReference>
<name>A0A833RBA2_9HYME</name>
<dbReference type="GO" id="GO:0015293">
    <property type="term" value="F:symporter activity"/>
    <property type="evidence" value="ECO:0007669"/>
    <property type="project" value="UniProtKB-KW"/>
</dbReference>
<dbReference type="Pfam" id="PF07690">
    <property type="entry name" value="MFS_1"/>
    <property type="match status" value="1"/>
</dbReference>
<dbReference type="InterPro" id="IPR036259">
    <property type="entry name" value="MFS_trans_sf"/>
</dbReference>
<feature type="non-terminal residue" evidence="9">
    <location>
        <position position="1"/>
    </location>
</feature>
<dbReference type="GO" id="GO:0006820">
    <property type="term" value="P:monoatomic anion transport"/>
    <property type="evidence" value="ECO:0007669"/>
    <property type="project" value="TreeGrafter"/>
</dbReference>
<feature type="transmembrane region" description="Helical" evidence="7">
    <location>
        <begin position="407"/>
        <end position="427"/>
    </location>
</feature>
<feature type="transmembrane region" description="Helical" evidence="7">
    <location>
        <begin position="499"/>
        <end position="520"/>
    </location>
</feature>
<evidence type="ECO:0000256" key="6">
    <source>
        <dbReference type="ARBA" id="ARBA00023136"/>
    </source>
</evidence>
<reference evidence="9" key="1">
    <citation type="submission" date="2019-11" db="EMBL/GenBank/DDBJ databases">
        <title>The nuclear and mitochondrial genomes of Frieseomelitta varia - a highly eusocial stingless bee (Meliponini) with a permanently sterile worker caste.</title>
        <authorList>
            <person name="Freitas F.C.P."/>
            <person name="Lourenco A.P."/>
            <person name="Nunes F.M.F."/>
            <person name="Paschoal A.R."/>
            <person name="Abreu F.C.P."/>
            <person name="Barbin F.O."/>
            <person name="Bataglia L."/>
            <person name="Cardoso-Junior C.A.M."/>
            <person name="Cervoni M.S."/>
            <person name="Silva S.R."/>
            <person name="Dalarmi F."/>
            <person name="Del Lama M.A."/>
            <person name="Depintor T.S."/>
            <person name="Ferreira K.M."/>
            <person name="Goria P.S."/>
            <person name="Jaskot M.C."/>
            <person name="Lago D.C."/>
            <person name="Luna-Lucena D."/>
            <person name="Moda L.M."/>
            <person name="Nascimento L."/>
            <person name="Pedrino M."/>
            <person name="Rabico F.O."/>
            <person name="Sanches F.C."/>
            <person name="Santos D.E."/>
            <person name="Santos C.G."/>
            <person name="Vieira J."/>
            <person name="Lopes T.F."/>
            <person name="Barchuk A.R."/>
            <person name="Hartfelder K."/>
            <person name="Simoes Z.L.P."/>
            <person name="Bitondi M.M.G."/>
            <person name="Pinheiro D.G."/>
        </authorList>
    </citation>
    <scope>NUCLEOTIDE SEQUENCE</scope>
    <source>
        <strain evidence="9">USP_RPSP 00005682</strain>
        <tissue evidence="9">Whole individual</tissue>
    </source>
</reference>
<evidence type="ECO:0000313" key="10">
    <source>
        <dbReference type="Proteomes" id="UP000655588"/>
    </source>
</evidence>
<feature type="transmembrane region" description="Helical" evidence="7">
    <location>
        <begin position="48"/>
        <end position="64"/>
    </location>
</feature>
<protein>
    <recommendedName>
        <fullName evidence="8">Major facilitator superfamily (MFS) profile domain-containing protein</fullName>
    </recommendedName>
</protein>
<feature type="transmembrane region" description="Helical" evidence="7">
    <location>
        <begin position="245"/>
        <end position="265"/>
    </location>
</feature>
<keyword evidence="2" id="KW-0813">Transport</keyword>
<keyword evidence="4" id="KW-0769">Symport</keyword>
<dbReference type="PROSITE" id="PS50850">
    <property type="entry name" value="MFS"/>
    <property type="match status" value="1"/>
</dbReference>
<dbReference type="InterPro" id="IPR020846">
    <property type="entry name" value="MFS_dom"/>
</dbReference>
<evidence type="ECO:0000256" key="5">
    <source>
        <dbReference type="ARBA" id="ARBA00022989"/>
    </source>
</evidence>
<evidence type="ECO:0000256" key="4">
    <source>
        <dbReference type="ARBA" id="ARBA00022847"/>
    </source>
</evidence>
<evidence type="ECO:0000313" key="9">
    <source>
        <dbReference type="EMBL" id="KAF3419769.1"/>
    </source>
</evidence>
<feature type="transmembrane region" description="Helical" evidence="7">
    <location>
        <begin position="203"/>
        <end position="224"/>
    </location>
</feature>
<feature type="transmembrane region" description="Helical" evidence="7">
    <location>
        <begin position="327"/>
        <end position="350"/>
    </location>
</feature>
<feature type="domain" description="Major facilitator superfamily (MFS) profile" evidence="8">
    <location>
        <begin position="100"/>
        <end position="525"/>
    </location>
</feature>
<dbReference type="Proteomes" id="UP000655588">
    <property type="component" value="Unassembled WGS sequence"/>
</dbReference>
<evidence type="ECO:0000256" key="7">
    <source>
        <dbReference type="SAM" id="Phobius"/>
    </source>
</evidence>
<dbReference type="CDD" id="cd17318">
    <property type="entry name" value="MFS_SLC17"/>
    <property type="match status" value="1"/>
</dbReference>
<feature type="transmembrane region" description="Helical" evidence="7">
    <location>
        <begin position="466"/>
        <end position="487"/>
    </location>
</feature>
<sequence>SIGVSLLQRFTLHQTSSLHPFHASLPRQFDKYALDGTLVLSDSLTCRQVLNIMVILGFMLNYMLRVNMTIAIVSMVMPSNDTSPHSNSSDRPGMSECFDRRVTANVTSFDTGGSTSTVDPDSAATSSLYPARTTHEETNRTKFPWNEYQTNLVLGSFFWGYVCTELPGGRLAEIIGPKRVFGYSMLVSSAITFLTPLSATYGYVAVVVLRTLIGFMLGATWPAIQPMTARWIPPTERSKFVSNMMASSLGAAITMPVCGFLIAYLGWESVFYVTGTIGLAWSVAWFLLIFDSPREHPRITIEERRYIEDSIGSTSTTKRLPVPWKSILLSIPVWTIVVTHTCSVFGYFTLVNQLPTYMKYILNFNIKENGLLSSLPYFGKYIFAVATSSLADYLFRTNRLSVTAIRKIFTTFAVLSPGLLMIVQANYGCDRATSVSIFTIALTINGAVTAGYLGNSLDIAPNFSGTIFGIMNTLGSLGGFLSSYMVGTITYKNQTYAQWSKVFLVLAFTYCCGALSFAIFGSGQLQTWNNPEQRREDQRTKIVDVADQPEEFLPLKDKTKTVP</sequence>
<keyword evidence="6 7" id="KW-0472">Membrane</keyword>
<comment type="caution">
    <text evidence="9">The sequence shown here is derived from an EMBL/GenBank/DDBJ whole genome shotgun (WGS) entry which is preliminary data.</text>
</comment>
<dbReference type="AlphaFoldDB" id="A0A833RBA2"/>
<evidence type="ECO:0000259" key="8">
    <source>
        <dbReference type="PROSITE" id="PS50850"/>
    </source>
</evidence>
<dbReference type="InterPro" id="IPR011701">
    <property type="entry name" value="MFS"/>
</dbReference>
<evidence type="ECO:0000256" key="2">
    <source>
        <dbReference type="ARBA" id="ARBA00022448"/>
    </source>
</evidence>
<comment type="subcellular location">
    <subcellularLocation>
        <location evidence="1">Membrane</location>
        <topology evidence="1">Multi-pass membrane protein</topology>
    </subcellularLocation>
</comment>
<accession>A0A833RBA2</accession>
<dbReference type="SUPFAM" id="SSF103473">
    <property type="entry name" value="MFS general substrate transporter"/>
    <property type="match status" value="1"/>
</dbReference>
<dbReference type="InterPro" id="IPR050382">
    <property type="entry name" value="MFS_Na/Anion_cotransporter"/>
</dbReference>
<proteinExistence type="predicted"/>
<keyword evidence="5 7" id="KW-1133">Transmembrane helix</keyword>
<evidence type="ECO:0000256" key="3">
    <source>
        <dbReference type="ARBA" id="ARBA00022692"/>
    </source>
</evidence>
<gene>
    <name evidence="9" type="ORF">E2986_07687</name>
</gene>
<dbReference type="EMBL" id="WNWW01001813">
    <property type="protein sequence ID" value="KAF3419769.1"/>
    <property type="molecule type" value="Genomic_DNA"/>
</dbReference>
<dbReference type="PANTHER" id="PTHR11662">
    <property type="entry name" value="SOLUTE CARRIER FAMILY 17"/>
    <property type="match status" value="1"/>
</dbReference>
<feature type="transmembrane region" description="Helical" evidence="7">
    <location>
        <begin position="433"/>
        <end position="454"/>
    </location>
</feature>
<keyword evidence="10" id="KW-1185">Reference proteome</keyword>
<dbReference type="GO" id="GO:0016020">
    <property type="term" value="C:membrane"/>
    <property type="evidence" value="ECO:0007669"/>
    <property type="project" value="UniProtKB-SubCell"/>
</dbReference>
<organism evidence="9 10">
    <name type="scientific">Frieseomelitta varia</name>
    <dbReference type="NCBI Taxonomy" id="561572"/>
    <lineage>
        <taxon>Eukaryota</taxon>
        <taxon>Metazoa</taxon>
        <taxon>Ecdysozoa</taxon>
        <taxon>Arthropoda</taxon>
        <taxon>Hexapoda</taxon>
        <taxon>Insecta</taxon>
        <taxon>Pterygota</taxon>
        <taxon>Neoptera</taxon>
        <taxon>Endopterygota</taxon>
        <taxon>Hymenoptera</taxon>
        <taxon>Apocrita</taxon>
        <taxon>Aculeata</taxon>
        <taxon>Apoidea</taxon>
        <taxon>Anthophila</taxon>
        <taxon>Apidae</taxon>
        <taxon>Frieseomelitta</taxon>
    </lineage>
</organism>
<feature type="transmembrane region" description="Helical" evidence="7">
    <location>
        <begin position="271"/>
        <end position="290"/>
    </location>
</feature>
<dbReference type="PANTHER" id="PTHR11662:SF411">
    <property type="entry name" value="GH05102P"/>
    <property type="match status" value="1"/>
</dbReference>
<keyword evidence="3 7" id="KW-0812">Transmembrane</keyword>
<feature type="transmembrane region" description="Helical" evidence="7">
    <location>
        <begin position="180"/>
        <end position="197"/>
    </location>
</feature>